<accession>A0AAD7DVM8</accession>
<gene>
    <name evidence="2" type="ORF">B0H17DRAFT_1049933</name>
</gene>
<name>A0AAD7DVM8_MYCRO</name>
<dbReference type="Proteomes" id="UP001221757">
    <property type="component" value="Unassembled WGS sequence"/>
</dbReference>
<protein>
    <submittedName>
        <fullName evidence="2">Uncharacterized protein</fullName>
    </submittedName>
</protein>
<feature type="compositionally biased region" description="Low complexity" evidence="1">
    <location>
        <begin position="17"/>
        <end position="37"/>
    </location>
</feature>
<organism evidence="2 3">
    <name type="scientific">Mycena rosella</name>
    <name type="common">Pink bonnet</name>
    <name type="synonym">Agaricus rosellus</name>
    <dbReference type="NCBI Taxonomy" id="1033263"/>
    <lineage>
        <taxon>Eukaryota</taxon>
        <taxon>Fungi</taxon>
        <taxon>Dikarya</taxon>
        <taxon>Basidiomycota</taxon>
        <taxon>Agaricomycotina</taxon>
        <taxon>Agaricomycetes</taxon>
        <taxon>Agaricomycetidae</taxon>
        <taxon>Agaricales</taxon>
        <taxon>Marasmiineae</taxon>
        <taxon>Mycenaceae</taxon>
        <taxon>Mycena</taxon>
    </lineage>
</organism>
<comment type="caution">
    <text evidence="2">The sequence shown here is derived from an EMBL/GenBank/DDBJ whole genome shotgun (WGS) entry which is preliminary data.</text>
</comment>
<reference evidence="2" key="1">
    <citation type="submission" date="2023-03" db="EMBL/GenBank/DDBJ databases">
        <title>Massive genome expansion in bonnet fungi (Mycena s.s.) driven by repeated elements and novel gene families across ecological guilds.</title>
        <authorList>
            <consortium name="Lawrence Berkeley National Laboratory"/>
            <person name="Harder C.B."/>
            <person name="Miyauchi S."/>
            <person name="Viragh M."/>
            <person name="Kuo A."/>
            <person name="Thoen E."/>
            <person name="Andreopoulos B."/>
            <person name="Lu D."/>
            <person name="Skrede I."/>
            <person name="Drula E."/>
            <person name="Henrissat B."/>
            <person name="Morin E."/>
            <person name="Kohler A."/>
            <person name="Barry K."/>
            <person name="LaButti K."/>
            <person name="Morin E."/>
            <person name="Salamov A."/>
            <person name="Lipzen A."/>
            <person name="Mereny Z."/>
            <person name="Hegedus B."/>
            <person name="Baldrian P."/>
            <person name="Stursova M."/>
            <person name="Weitz H."/>
            <person name="Taylor A."/>
            <person name="Grigoriev I.V."/>
            <person name="Nagy L.G."/>
            <person name="Martin F."/>
            <person name="Kauserud H."/>
        </authorList>
    </citation>
    <scope>NUCLEOTIDE SEQUENCE</scope>
    <source>
        <strain evidence="2">CBHHK067</strain>
    </source>
</reference>
<feature type="region of interest" description="Disordered" evidence="1">
    <location>
        <begin position="1"/>
        <end position="59"/>
    </location>
</feature>
<evidence type="ECO:0000313" key="2">
    <source>
        <dbReference type="EMBL" id="KAJ7699015.1"/>
    </source>
</evidence>
<dbReference type="AlphaFoldDB" id="A0AAD7DVM8"/>
<proteinExistence type="predicted"/>
<keyword evidence="3" id="KW-1185">Reference proteome</keyword>
<evidence type="ECO:0000256" key="1">
    <source>
        <dbReference type="SAM" id="MobiDB-lite"/>
    </source>
</evidence>
<dbReference type="EMBL" id="JARKIE010000024">
    <property type="protein sequence ID" value="KAJ7699015.1"/>
    <property type="molecule type" value="Genomic_DNA"/>
</dbReference>
<sequence>MTDLSASFPLPPPNFPRALTAPSTSRRSATRSSTLPLPSTAPAPYPDTITHRRTDSDQNWLTALPGDTPRFSRLGLAAPNVVLPLSARDSQRQFVRGAGGKRVSLAPLAAMPPRSRSFTHSRSNSISSEPPTPSAAAFIFSADNDVLLKTDAVTPPRSGSLICPNPQFVRGEGDKRVSLALLAAIPPRSRSLTHSRSHSVLSEPPTPSAAAFIFSADNDVLLKTDAVAPPRSSSLIRPISEYPASIPSLIRSRSHSLSSDGPPTPSAAAFIFNSDNVVLVKNDDEDQEDGPDLSLVSTHDFDVYASSESAHGNATYHKPPLAPARSAWSVSVGRQRHRRSYAKGTSFLSFGSGDSTSTSASFPMHDPAPSYSALRVNTETPTVRVHLTPYDEDDDATLGAYSPSLLSSPSILSQFDSASTASGKPAKAGGTVRRLLRSLSSIGRRGST</sequence>
<evidence type="ECO:0000313" key="3">
    <source>
        <dbReference type="Proteomes" id="UP001221757"/>
    </source>
</evidence>